<dbReference type="PANTHER" id="PTHR43124:SF3">
    <property type="entry name" value="CHLORAMPHENICOL EFFLUX PUMP RV0191"/>
    <property type="match status" value="1"/>
</dbReference>
<dbReference type="Gene3D" id="1.20.1250.20">
    <property type="entry name" value="MFS general substrate transporter like domains"/>
    <property type="match status" value="2"/>
</dbReference>
<evidence type="ECO:0000256" key="1">
    <source>
        <dbReference type="ARBA" id="ARBA00004651"/>
    </source>
</evidence>
<feature type="transmembrane region" description="Helical" evidence="6">
    <location>
        <begin position="178"/>
        <end position="201"/>
    </location>
</feature>
<evidence type="ECO:0000313" key="8">
    <source>
        <dbReference type="EMBL" id="UZP75141.1"/>
    </source>
</evidence>
<dbReference type="CDD" id="cd06174">
    <property type="entry name" value="MFS"/>
    <property type="match status" value="1"/>
</dbReference>
<organism evidence="8 9">
    <name type="scientific">Candidatus Paraluminiphilus aquimaris</name>
    <dbReference type="NCBI Taxonomy" id="2518994"/>
    <lineage>
        <taxon>Bacteria</taxon>
        <taxon>Pseudomonadati</taxon>
        <taxon>Pseudomonadota</taxon>
        <taxon>Gammaproteobacteria</taxon>
        <taxon>Cellvibrionales</taxon>
        <taxon>Halieaceae</taxon>
        <taxon>Candidatus Paraluminiphilus</taxon>
    </lineage>
</organism>
<dbReference type="InterPro" id="IPR011701">
    <property type="entry name" value="MFS"/>
</dbReference>
<dbReference type="InterPro" id="IPR050189">
    <property type="entry name" value="MFS_Efflux_Transporters"/>
</dbReference>
<name>A0ABY6Q8A6_9GAMM</name>
<dbReference type="InterPro" id="IPR036259">
    <property type="entry name" value="MFS_trans_sf"/>
</dbReference>
<keyword evidence="3 6" id="KW-0812">Transmembrane</keyword>
<keyword evidence="9" id="KW-1185">Reference proteome</keyword>
<keyword evidence="2" id="KW-1003">Cell membrane</keyword>
<dbReference type="EMBL" id="CP036501">
    <property type="protein sequence ID" value="UZP75141.1"/>
    <property type="molecule type" value="Genomic_DNA"/>
</dbReference>
<gene>
    <name evidence="8" type="ORF">E0F26_10500</name>
</gene>
<dbReference type="InterPro" id="IPR020846">
    <property type="entry name" value="MFS_dom"/>
</dbReference>
<evidence type="ECO:0000259" key="7">
    <source>
        <dbReference type="PROSITE" id="PS50850"/>
    </source>
</evidence>
<dbReference type="RefSeq" id="WP_279241615.1">
    <property type="nucleotide sequence ID" value="NZ_CP036501.1"/>
</dbReference>
<proteinExistence type="predicted"/>
<accession>A0ABY6Q8A6</accession>
<keyword evidence="5 6" id="KW-0472">Membrane</keyword>
<evidence type="ECO:0000256" key="2">
    <source>
        <dbReference type="ARBA" id="ARBA00022475"/>
    </source>
</evidence>
<feature type="transmembrane region" description="Helical" evidence="6">
    <location>
        <begin position="325"/>
        <end position="348"/>
    </location>
</feature>
<dbReference type="SUPFAM" id="SSF103473">
    <property type="entry name" value="MFS general substrate transporter"/>
    <property type="match status" value="1"/>
</dbReference>
<dbReference type="Proteomes" id="UP001317963">
    <property type="component" value="Chromosome"/>
</dbReference>
<feature type="transmembrane region" description="Helical" evidence="6">
    <location>
        <begin position="266"/>
        <end position="290"/>
    </location>
</feature>
<feature type="transmembrane region" description="Helical" evidence="6">
    <location>
        <begin position="55"/>
        <end position="75"/>
    </location>
</feature>
<dbReference type="PANTHER" id="PTHR43124">
    <property type="entry name" value="PURINE EFFLUX PUMP PBUE"/>
    <property type="match status" value="1"/>
</dbReference>
<feature type="transmembrane region" description="Helical" evidence="6">
    <location>
        <begin position="360"/>
        <end position="383"/>
    </location>
</feature>
<dbReference type="Pfam" id="PF07690">
    <property type="entry name" value="MFS_1"/>
    <property type="match status" value="1"/>
</dbReference>
<reference evidence="8 9" key="1">
    <citation type="submission" date="2019-02" db="EMBL/GenBank/DDBJ databases">
        <title>Halieaceae_genomes.</title>
        <authorList>
            <person name="Li S.-H."/>
        </authorList>
    </citation>
    <scope>NUCLEOTIDE SEQUENCE [LARGE SCALE GENOMIC DNA]</scope>
    <source>
        <strain evidence="8 9">JH123</strain>
    </source>
</reference>
<feature type="transmembrane region" description="Helical" evidence="6">
    <location>
        <begin position="21"/>
        <end position="43"/>
    </location>
</feature>
<protein>
    <submittedName>
        <fullName evidence="8">MFS transporter</fullName>
    </submittedName>
</protein>
<feature type="transmembrane region" description="Helical" evidence="6">
    <location>
        <begin position="109"/>
        <end position="134"/>
    </location>
</feature>
<evidence type="ECO:0000256" key="4">
    <source>
        <dbReference type="ARBA" id="ARBA00022989"/>
    </source>
</evidence>
<feature type="transmembrane region" description="Helical" evidence="6">
    <location>
        <begin position="395"/>
        <end position="417"/>
    </location>
</feature>
<comment type="subcellular location">
    <subcellularLocation>
        <location evidence="1">Cell membrane</location>
        <topology evidence="1">Multi-pass membrane protein</topology>
    </subcellularLocation>
</comment>
<feature type="transmembrane region" description="Helical" evidence="6">
    <location>
        <begin position="233"/>
        <end position="254"/>
    </location>
</feature>
<feature type="transmembrane region" description="Helical" evidence="6">
    <location>
        <begin position="302"/>
        <end position="319"/>
    </location>
</feature>
<evidence type="ECO:0000313" key="9">
    <source>
        <dbReference type="Proteomes" id="UP001317963"/>
    </source>
</evidence>
<evidence type="ECO:0000256" key="3">
    <source>
        <dbReference type="ARBA" id="ARBA00022692"/>
    </source>
</evidence>
<evidence type="ECO:0000256" key="6">
    <source>
        <dbReference type="SAM" id="Phobius"/>
    </source>
</evidence>
<sequence length="452" mass="49308">MTNTQQMAQTPVFASRRILSNFILITLCSQFTFALLAMKGVLLPQILELWDVSKTQFGLLLSIYGLASNFMYVLLSWAQDRYAPRQLISVTMIIGGITTSFLGKTSDFYVLLSLLLVLAICCEGAFWPAILSSVRKSASDENQSKVFGILEGGRGLIEFLQNAITLGLYAWLGNSVLGLEVAFMLNGGVMVLLGIICWFVLPREPLLKSSDTSGDMMEEVREGMKVTLAMPEIWLAGVSGFFIYFAYTSLPFYVTYLDESFALPALAASIFAILSTSVGRISSAFVAGFVTNRLFGSSAGGMQAGLILIALLGTALALMPTSQSLVWIAMSLLMPLVFIIFFMRALYFAPYGEMGLPPRFSGSVIAVAAFVVYAPSSFGYLLWGYLLDTFPGDSGYRYLFATLAIIGIAGAVSAIFLRRRMGEGLRERIARKVTQVDAKLGLKGEEKTFAKP</sequence>
<feature type="domain" description="Major facilitator superfamily (MFS) profile" evidence="7">
    <location>
        <begin position="18"/>
        <end position="422"/>
    </location>
</feature>
<evidence type="ECO:0000256" key="5">
    <source>
        <dbReference type="ARBA" id="ARBA00023136"/>
    </source>
</evidence>
<keyword evidence="4 6" id="KW-1133">Transmembrane helix</keyword>
<dbReference type="PROSITE" id="PS50850">
    <property type="entry name" value="MFS"/>
    <property type="match status" value="1"/>
</dbReference>